<evidence type="ECO:0000256" key="1">
    <source>
        <dbReference type="SAM" id="SignalP"/>
    </source>
</evidence>
<feature type="signal peptide" evidence="1">
    <location>
        <begin position="1"/>
        <end position="21"/>
    </location>
</feature>
<evidence type="ECO:0000313" key="2">
    <source>
        <dbReference type="EMBL" id="HAR52040.1"/>
    </source>
</evidence>
<dbReference type="Proteomes" id="UP000264719">
    <property type="component" value="Unassembled WGS sequence"/>
</dbReference>
<protein>
    <submittedName>
        <fullName evidence="2">Uncharacterized protein</fullName>
    </submittedName>
</protein>
<reference evidence="2 3" key="1">
    <citation type="journal article" date="2018" name="Nat. Biotechnol.">
        <title>A standardized bacterial taxonomy based on genome phylogeny substantially revises the tree of life.</title>
        <authorList>
            <person name="Parks D.H."/>
            <person name="Chuvochina M."/>
            <person name="Waite D.W."/>
            <person name="Rinke C."/>
            <person name="Skarshewski A."/>
            <person name="Chaumeil P.A."/>
            <person name="Hugenholtz P."/>
        </authorList>
    </citation>
    <scope>NUCLEOTIDE SEQUENCE [LARGE SCALE GENOMIC DNA]</scope>
    <source>
        <strain evidence="2">UBA9169</strain>
    </source>
</reference>
<proteinExistence type="predicted"/>
<dbReference type="EMBL" id="DMVW01000092">
    <property type="protein sequence ID" value="HAR52040.1"/>
    <property type="molecule type" value="Genomic_DNA"/>
</dbReference>
<feature type="chain" id="PRO_5016599984" evidence="1">
    <location>
        <begin position="22"/>
        <end position="124"/>
    </location>
</feature>
<sequence>MFRRYFMAGCALLVAGASAGASETALSGQEIYHLLRGNTASGLWQGTPYKSYFDPGGDTLYVPKSGEPAIGKWRINPDTDLYESWWEHVGWTSYTVVRTGSGHAWVHEGQNHAFTIEEGRQLSW</sequence>
<gene>
    <name evidence="2" type="ORF">DCS45_09225</name>
</gene>
<organism evidence="2 3">
    <name type="scientific">Roseovarius nubinhibens</name>
    <dbReference type="NCBI Taxonomy" id="314263"/>
    <lineage>
        <taxon>Bacteria</taxon>
        <taxon>Pseudomonadati</taxon>
        <taxon>Pseudomonadota</taxon>
        <taxon>Alphaproteobacteria</taxon>
        <taxon>Rhodobacterales</taxon>
        <taxon>Roseobacteraceae</taxon>
        <taxon>Roseovarius</taxon>
    </lineage>
</organism>
<evidence type="ECO:0000313" key="3">
    <source>
        <dbReference type="Proteomes" id="UP000264719"/>
    </source>
</evidence>
<dbReference type="RefSeq" id="WP_339856729.1">
    <property type="nucleotide sequence ID" value="NZ_CAXAXR010000051.1"/>
</dbReference>
<accession>A0A348WBX8</accession>
<comment type="caution">
    <text evidence="2">The sequence shown here is derived from an EMBL/GenBank/DDBJ whole genome shotgun (WGS) entry which is preliminary data.</text>
</comment>
<name>A0A348WBX8_9RHOB</name>
<dbReference type="AlphaFoldDB" id="A0A348WBX8"/>
<keyword evidence="1" id="KW-0732">Signal</keyword>